<geneLocation type="plasmid" evidence="2">
    <name>p1</name>
</geneLocation>
<gene>
    <name evidence="2" type="ORF">D3867_20000</name>
</gene>
<evidence type="ECO:0000313" key="3">
    <source>
        <dbReference type="Proteomes" id="UP000298596"/>
    </source>
</evidence>
<sequence>MNRGPVSQDDDAPIRQPGTAPGAAAGDRLLAVALVPIELSVTIGPAVGVPGWHAAVTVGQAPPLIVRPDAKVRYHSGAVAACMQIMTVFRGYRGYRGYLTSGALDFRGVRRVVTGNPG</sequence>
<feature type="region of interest" description="Disordered" evidence="1">
    <location>
        <begin position="1"/>
        <end position="21"/>
    </location>
</feature>
<dbReference type="Proteomes" id="UP000298596">
    <property type="component" value="Plasmid p1"/>
</dbReference>
<dbReference type="AlphaFoldDB" id="A0A4D8QAL0"/>
<protein>
    <submittedName>
        <fullName evidence="2">Uncharacterized protein</fullName>
    </submittedName>
</protein>
<evidence type="ECO:0000256" key="1">
    <source>
        <dbReference type="SAM" id="MobiDB-lite"/>
    </source>
</evidence>
<accession>A0A4D8QAL0</accession>
<reference evidence="2 3" key="1">
    <citation type="submission" date="2018-09" db="EMBL/GenBank/DDBJ databases">
        <title>Whole genome based analysis of evolution and adaptive divergence in Indian and Brazilian strains of Azospirillum brasilense.</title>
        <authorList>
            <person name="Singh C."/>
            <person name="Tripathi A.K."/>
        </authorList>
    </citation>
    <scope>NUCLEOTIDE SEQUENCE [LARGE SCALE GENOMIC DNA]</scope>
    <source>
        <strain evidence="2 3">MTCC4036</strain>
        <plasmid evidence="2 3">p1</plasmid>
    </source>
</reference>
<evidence type="ECO:0000313" key="2">
    <source>
        <dbReference type="EMBL" id="QCO04239.1"/>
    </source>
</evidence>
<name>A0A4D8QAL0_AZOBR</name>
<dbReference type="EMBL" id="CP032331">
    <property type="protein sequence ID" value="QCO04239.1"/>
    <property type="molecule type" value="Genomic_DNA"/>
</dbReference>
<organism evidence="2 3">
    <name type="scientific">Azospirillum brasilense</name>
    <dbReference type="NCBI Taxonomy" id="192"/>
    <lineage>
        <taxon>Bacteria</taxon>
        <taxon>Pseudomonadati</taxon>
        <taxon>Pseudomonadota</taxon>
        <taxon>Alphaproteobacteria</taxon>
        <taxon>Rhodospirillales</taxon>
        <taxon>Azospirillaceae</taxon>
        <taxon>Azospirillum</taxon>
    </lineage>
</organism>
<proteinExistence type="predicted"/>
<keyword evidence="2" id="KW-0614">Plasmid</keyword>